<accession>A0ABQ4L455</accession>
<dbReference type="Proteomes" id="UP000680670">
    <property type="component" value="Unassembled WGS sequence"/>
</dbReference>
<proteinExistence type="predicted"/>
<organism evidence="2 3">
    <name type="scientific">Siminovitchia terrae</name>
    <name type="common">Bacillus terrae</name>
    <dbReference type="NCBI Taxonomy" id="1914933"/>
    <lineage>
        <taxon>Bacteria</taxon>
        <taxon>Bacillati</taxon>
        <taxon>Bacillota</taxon>
        <taxon>Bacilli</taxon>
        <taxon>Bacillales</taxon>
        <taxon>Bacillaceae</taxon>
        <taxon>Siminovitchia</taxon>
    </lineage>
</organism>
<dbReference type="InterPro" id="IPR036526">
    <property type="entry name" value="C-N_Hydrolase_sf"/>
</dbReference>
<dbReference type="Gene3D" id="3.60.110.10">
    <property type="entry name" value="Carbon-nitrogen hydrolase"/>
    <property type="match status" value="1"/>
</dbReference>
<reference evidence="2 3" key="1">
    <citation type="submission" date="2021-03" db="EMBL/GenBank/DDBJ databases">
        <title>Antimicrobial resistance genes in bacteria isolated from Japanese honey, and their potential for conferring macrolide and lincosamide resistance in the American foulbrood pathogen Paenibacillus larvae.</title>
        <authorList>
            <person name="Okamoto M."/>
            <person name="Kumagai M."/>
            <person name="Kanamori H."/>
            <person name="Takamatsu D."/>
        </authorList>
    </citation>
    <scope>NUCLEOTIDE SEQUENCE [LARGE SCALE GENOMIC DNA]</scope>
    <source>
        <strain evidence="2 3">J6TS1</strain>
    </source>
</reference>
<evidence type="ECO:0000313" key="3">
    <source>
        <dbReference type="Proteomes" id="UP000680670"/>
    </source>
</evidence>
<feature type="domain" description="CN hydrolase" evidence="1">
    <location>
        <begin position="1"/>
        <end position="74"/>
    </location>
</feature>
<protein>
    <recommendedName>
        <fullName evidence="1">CN hydrolase domain-containing protein</fullName>
    </recommendedName>
</protein>
<dbReference type="InterPro" id="IPR003010">
    <property type="entry name" value="C-N_Hydrolase"/>
</dbReference>
<dbReference type="Pfam" id="PF00795">
    <property type="entry name" value="CN_hydrolase"/>
    <property type="match status" value="1"/>
</dbReference>
<comment type="caution">
    <text evidence="2">The sequence shown here is derived from an EMBL/GenBank/DDBJ whole genome shotgun (WGS) entry which is preliminary data.</text>
</comment>
<evidence type="ECO:0000259" key="1">
    <source>
        <dbReference type="PROSITE" id="PS50263"/>
    </source>
</evidence>
<name>A0ABQ4L455_SIMTE</name>
<dbReference type="SUPFAM" id="SSF56317">
    <property type="entry name" value="Carbon-nitrogen hydrolase"/>
    <property type="match status" value="1"/>
</dbReference>
<keyword evidence="3" id="KW-1185">Reference proteome</keyword>
<evidence type="ECO:0000313" key="2">
    <source>
        <dbReference type="EMBL" id="GIN99038.1"/>
    </source>
</evidence>
<dbReference type="PROSITE" id="PS50263">
    <property type="entry name" value="CN_HYDROLASE"/>
    <property type="match status" value="1"/>
</dbReference>
<dbReference type="EMBL" id="BORJ01000019">
    <property type="protein sequence ID" value="GIN99038.1"/>
    <property type="molecule type" value="Genomic_DNA"/>
</dbReference>
<gene>
    <name evidence="2" type="ORF">J6TS1_49080</name>
</gene>
<sequence>MVTVNINMHPYELHHHLFSRCRAMENEIPVIICNRLGTEGEFDFCGDSMVIDATEEILLSLKDKEQVKTVSLPIKQELDPMRSYTANRRADMYDILTK</sequence>